<dbReference type="PANTHER" id="PTHR41532:SF1">
    <property type="entry name" value="FIXS PROTEIN"/>
    <property type="match status" value="1"/>
</dbReference>
<protein>
    <submittedName>
        <fullName evidence="2">Cbb3-type cytochrome oxidase assembly protein CcoS</fullName>
    </submittedName>
</protein>
<accession>A0A501PNZ6</accession>
<dbReference type="Pfam" id="PF03597">
    <property type="entry name" value="FixS"/>
    <property type="match status" value="1"/>
</dbReference>
<gene>
    <name evidence="2" type="primary">ccoS</name>
    <name evidence="2" type="ORF">FIV46_06625</name>
</gene>
<dbReference type="InterPro" id="IPR004714">
    <property type="entry name" value="Cyt_oxidase_maturation_cbb3"/>
</dbReference>
<dbReference type="RefSeq" id="WP_139939693.1">
    <property type="nucleotide sequence ID" value="NZ_JBHSYP010000003.1"/>
</dbReference>
<organism evidence="2 3">
    <name type="scientific">Emcibacter nanhaiensis</name>
    <dbReference type="NCBI Taxonomy" id="1505037"/>
    <lineage>
        <taxon>Bacteria</taxon>
        <taxon>Pseudomonadati</taxon>
        <taxon>Pseudomonadota</taxon>
        <taxon>Alphaproteobacteria</taxon>
        <taxon>Emcibacterales</taxon>
        <taxon>Emcibacteraceae</taxon>
        <taxon>Emcibacter</taxon>
    </lineage>
</organism>
<dbReference type="NCBIfam" id="TIGR00847">
    <property type="entry name" value="ccoS"/>
    <property type="match status" value="1"/>
</dbReference>
<evidence type="ECO:0000256" key="1">
    <source>
        <dbReference type="SAM" id="Phobius"/>
    </source>
</evidence>
<proteinExistence type="predicted"/>
<keyword evidence="1" id="KW-0812">Transmembrane</keyword>
<keyword evidence="1" id="KW-0472">Membrane</keyword>
<evidence type="ECO:0000313" key="2">
    <source>
        <dbReference type="EMBL" id="TPD61878.1"/>
    </source>
</evidence>
<feature type="transmembrane region" description="Helical" evidence="1">
    <location>
        <begin position="6"/>
        <end position="26"/>
    </location>
</feature>
<keyword evidence="3" id="KW-1185">Reference proteome</keyword>
<evidence type="ECO:0000313" key="3">
    <source>
        <dbReference type="Proteomes" id="UP000319148"/>
    </source>
</evidence>
<keyword evidence="1" id="KW-1133">Transmembrane helix</keyword>
<dbReference type="Proteomes" id="UP000319148">
    <property type="component" value="Unassembled WGS sequence"/>
</dbReference>
<comment type="caution">
    <text evidence="2">The sequence shown here is derived from an EMBL/GenBank/DDBJ whole genome shotgun (WGS) entry which is preliminary data.</text>
</comment>
<dbReference type="AlphaFoldDB" id="A0A501PNZ6"/>
<reference evidence="3" key="1">
    <citation type="submission" date="2019-06" db="EMBL/GenBank/DDBJ databases">
        <title>The complete genome of Emcibacter congregatus ZYLT.</title>
        <authorList>
            <person name="Zhao Z."/>
        </authorList>
    </citation>
    <scope>NUCLEOTIDE SEQUENCE [LARGE SCALE GENOMIC DNA]</scope>
    <source>
        <strain evidence="3">MCCC 1A06723</strain>
    </source>
</reference>
<dbReference type="PANTHER" id="PTHR41532">
    <property type="entry name" value="FIXS PROTEIN"/>
    <property type="match status" value="1"/>
</dbReference>
<name>A0A501PNZ6_9PROT</name>
<dbReference type="EMBL" id="VFIY01000005">
    <property type="protein sequence ID" value="TPD61878.1"/>
    <property type="molecule type" value="Genomic_DNA"/>
</dbReference>
<sequence>MDIILFLIPIALFMGLAGLGAFLWSLRTGQYDDLEGASYRALFEEDEMAKEEDDAGPAQSSPSK</sequence>